<dbReference type="GO" id="GO:0003700">
    <property type="term" value="F:DNA-binding transcription factor activity"/>
    <property type="evidence" value="ECO:0007669"/>
    <property type="project" value="InterPro"/>
</dbReference>
<keyword evidence="4" id="KW-0804">Transcription</keyword>
<evidence type="ECO:0000256" key="1">
    <source>
        <dbReference type="ARBA" id="ARBA00009437"/>
    </source>
</evidence>
<dbReference type="PANTHER" id="PTHR30126">
    <property type="entry name" value="HTH-TYPE TRANSCRIPTIONAL REGULATOR"/>
    <property type="match status" value="1"/>
</dbReference>
<name>A0A415E7E4_9FIRM</name>
<evidence type="ECO:0000313" key="7">
    <source>
        <dbReference type="Proteomes" id="UP000284841"/>
    </source>
</evidence>
<comment type="similarity">
    <text evidence="1">Belongs to the LysR transcriptional regulatory family.</text>
</comment>
<sequence>MIDFRIDTFLAVCQYMNYTKAAEALSITQPAVTQHIHYLEEHFGVKLFQFQGKRPVLTEAGQLLRDAATTLKHDEIYLREKLLDTTKRGKLLALGATKTVGAYLLPQALAGFLSRNPEADVHITMDNTKILLDELDQGKIDCALVEGSFEKDQYDFLIYSVESFVAVSKSDYPFKGKVNTVEDLLDERLIVREAGSGTRNILESYLKRHNLVVADFAHVTEMNNVTAIKELVKQGAGITFLYGFAVQEELKQGTLKTIPLAHFSISHNITFLWRRGSIFRAYYEQLFEALGGKPHK</sequence>
<comment type="caution">
    <text evidence="6">The sequence shown here is derived from an EMBL/GenBank/DDBJ whole genome shotgun (WGS) entry which is preliminary data.</text>
</comment>
<keyword evidence="7" id="KW-1185">Reference proteome</keyword>
<dbReference type="Gene3D" id="1.10.10.10">
    <property type="entry name" value="Winged helix-like DNA-binding domain superfamily/Winged helix DNA-binding domain"/>
    <property type="match status" value="1"/>
</dbReference>
<dbReference type="PANTHER" id="PTHR30126:SF39">
    <property type="entry name" value="HTH-TYPE TRANSCRIPTIONAL REGULATOR CYSL"/>
    <property type="match status" value="1"/>
</dbReference>
<dbReference type="Gene3D" id="3.40.190.10">
    <property type="entry name" value="Periplasmic binding protein-like II"/>
    <property type="match status" value="2"/>
</dbReference>
<reference evidence="6 7" key="1">
    <citation type="submission" date="2018-08" db="EMBL/GenBank/DDBJ databases">
        <title>A genome reference for cultivated species of the human gut microbiota.</title>
        <authorList>
            <person name="Zou Y."/>
            <person name="Xue W."/>
            <person name="Luo G."/>
        </authorList>
    </citation>
    <scope>NUCLEOTIDE SEQUENCE [LARGE SCALE GENOMIC DNA]</scope>
    <source>
        <strain evidence="6 7">AM07-24</strain>
    </source>
</reference>
<dbReference type="InterPro" id="IPR005119">
    <property type="entry name" value="LysR_subst-bd"/>
</dbReference>
<keyword evidence="2" id="KW-0805">Transcription regulation</keyword>
<dbReference type="Pfam" id="PF00126">
    <property type="entry name" value="HTH_1"/>
    <property type="match status" value="1"/>
</dbReference>
<dbReference type="Pfam" id="PF03466">
    <property type="entry name" value="LysR_substrate"/>
    <property type="match status" value="1"/>
</dbReference>
<proteinExistence type="inferred from homology"/>
<evidence type="ECO:0000259" key="5">
    <source>
        <dbReference type="PROSITE" id="PS50931"/>
    </source>
</evidence>
<dbReference type="PRINTS" id="PR00039">
    <property type="entry name" value="HTHLYSR"/>
</dbReference>
<dbReference type="PROSITE" id="PS50931">
    <property type="entry name" value="HTH_LYSR"/>
    <property type="match status" value="1"/>
</dbReference>
<evidence type="ECO:0000256" key="4">
    <source>
        <dbReference type="ARBA" id="ARBA00023163"/>
    </source>
</evidence>
<dbReference type="GO" id="GO:0000976">
    <property type="term" value="F:transcription cis-regulatory region binding"/>
    <property type="evidence" value="ECO:0007669"/>
    <property type="project" value="TreeGrafter"/>
</dbReference>
<dbReference type="RefSeq" id="WP_067540384.1">
    <property type="nucleotide sequence ID" value="NZ_AP025567.1"/>
</dbReference>
<keyword evidence="3" id="KW-0238">DNA-binding</keyword>
<dbReference type="STRING" id="1776384.GCA_900086585_03046"/>
<dbReference type="GeneID" id="83005361"/>
<dbReference type="SUPFAM" id="SSF46785">
    <property type="entry name" value="Winged helix' DNA-binding domain"/>
    <property type="match status" value="1"/>
</dbReference>
<organism evidence="6 7">
    <name type="scientific">Emergencia timonensis</name>
    <dbReference type="NCBI Taxonomy" id="1776384"/>
    <lineage>
        <taxon>Bacteria</taxon>
        <taxon>Bacillati</taxon>
        <taxon>Bacillota</taxon>
        <taxon>Clostridia</taxon>
        <taxon>Peptostreptococcales</taxon>
        <taxon>Anaerovoracaceae</taxon>
        <taxon>Emergencia</taxon>
    </lineage>
</organism>
<dbReference type="InterPro" id="IPR036390">
    <property type="entry name" value="WH_DNA-bd_sf"/>
</dbReference>
<evidence type="ECO:0000256" key="2">
    <source>
        <dbReference type="ARBA" id="ARBA00023015"/>
    </source>
</evidence>
<dbReference type="InterPro" id="IPR000847">
    <property type="entry name" value="LysR_HTH_N"/>
</dbReference>
<dbReference type="InterPro" id="IPR036388">
    <property type="entry name" value="WH-like_DNA-bd_sf"/>
</dbReference>
<dbReference type="OrthoDB" id="9785745at2"/>
<evidence type="ECO:0000313" key="6">
    <source>
        <dbReference type="EMBL" id="RHJ89696.1"/>
    </source>
</evidence>
<protein>
    <submittedName>
        <fullName evidence="6">LysR family transcriptional regulator</fullName>
    </submittedName>
</protein>
<evidence type="ECO:0000256" key="3">
    <source>
        <dbReference type="ARBA" id="ARBA00023125"/>
    </source>
</evidence>
<dbReference type="EMBL" id="QRMS01000001">
    <property type="protein sequence ID" value="RHJ89696.1"/>
    <property type="molecule type" value="Genomic_DNA"/>
</dbReference>
<dbReference type="SUPFAM" id="SSF53850">
    <property type="entry name" value="Periplasmic binding protein-like II"/>
    <property type="match status" value="1"/>
</dbReference>
<accession>A0A415E7E4</accession>
<gene>
    <name evidence="6" type="ORF">DW099_03775</name>
</gene>
<dbReference type="Proteomes" id="UP000284841">
    <property type="component" value="Unassembled WGS sequence"/>
</dbReference>
<feature type="domain" description="HTH lysR-type" evidence="5">
    <location>
        <begin position="1"/>
        <end position="58"/>
    </location>
</feature>
<dbReference type="AlphaFoldDB" id="A0A415E7E4"/>